<evidence type="ECO:0000313" key="1">
    <source>
        <dbReference type="EMBL" id="CAG1851466.1"/>
    </source>
</evidence>
<evidence type="ECO:0000313" key="2">
    <source>
        <dbReference type="EnsemblPlants" id="Ma03_p27600.1"/>
    </source>
</evidence>
<gene>
    <name evidence="1" type="ORF">GSMUA_191000.1</name>
</gene>
<proteinExistence type="predicted"/>
<dbReference type="EnsemblPlants" id="Ma03_t27600.1">
    <property type="protein sequence ID" value="Ma03_p27600.1"/>
    <property type="gene ID" value="Ma03_g27600"/>
</dbReference>
<dbReference type="InParanoid" id="A0A804IH00"/>
<protein>
    <submittedName>
        <fullName evidence="1">(wild Malaysian banana) hypothetical protein</fullName>
    </submittedName>
</protein>
<reference evidence="1" key="1">
    <citation type="submission" date="2021-03" db="EMBL/GenBank/DDBJ databases">
        <authorList>
            <consortium name="Genoscope - CEA"/>
            <person name="William W."/>
        </authorList>
    </citation>
    <scope>NUCLEOTIDE SEQUENCE</scope>
    <source>
        <strain evidence="1">Doubled-haploid Pahang</strain>
    </source>
</reference>
<sequence>MTSTKLYGAQMLCRLVQKTKTVTLSDSNGGTMEAQQQSDHLGDQGGLATCCSPTLPQCGSPHLFYGTGESPDEVDVRDLWQ</sequence>
<keyword evidence="3" id="KW-1185">Reference proteome</keyword>
<dbReference type="EMBL" id="HG996468">
    <property type="protein sequence ID" value="CAG1851466.1"/>
    <property type="molecule type" value="Genomic_DNA"/>
</dbReference>
<name>A0A804IH00_MUSAM</name>
<accession>A0A804IH00</accession>
<dbReference type="Gramene" id="Ma03_t27600.1">
    <property type="protein sequence ID" value="Ma03_p27600.1"/>
    <property type="gene ID" value="Ma03_g27600"/>
</dbReference>
<organism evidence="2 3">
    <name type="scientific">Musa acuminata subsp. malaccensis</name>
    <name type="common">Wild banana</name>
    <name type="synonym">Musa malaccensis</name>
    <dbReference type="NCBI Taxonomy" id="214687"/>
    <lineage>
        <taxon>Eukaryota</taxon>
        <taxon>Viridiplantae</taxon>
        <taxon>Streptophyta</taxon>
        <taxon>Embryophyta</taxon>
        <taxon>Tracheophyta</taxon>
        <taxon>Spermatophyta</taxon>
        <taxon>Magnoliopsida</taxon>
        <taxon>Liliopsida</taxon>
        <taxon>Zingiberales</taxon>
        <taxon>Musaceae</taxon>
        <taxon>Musa</taxon>
    </lineage>
</organism>
<dbReference type="Proteomes" id="UP000012960">
    <property type="component" value="Unplaced"/>
</dbReference>
<reference evidence="2" key="2">
    <citation type="submission" date="2021-05" db="UniProtKB">
        <authorList>
            <consortium name="EnsemblPlants"/>
        </authorList>
    </citation>
    <scope>IDENTIFICATION</scope>
    <source>
        <strain evidence="2">subsp. malaccensis</strain>
    </source>
</reference>
<evidence type="ECO:0000313" key="3">
    <source>
        <dbReference type="Proteomes" id="UP000012960"/>
    </source>
</evidence>
<dbReference type="AlphaFoldDB" id="A0A804IH00"/>